<dbReference type="EMBL" id="BIFT01000002">
    <property type="protein sequence ID" value="GCE31694.1"/>
    <property type="molecule type" value="Genomic_DNA"/>
</dbReference>
<keyword evidence="2" id="KW-1185">Reference proteome</keyword>
<sequence length="75" mass="8650">MALFLPLLAASEAIKRLPKSILHVYPFSPLGVEHGKYTENISCLVKSYATLQVYPKNSMLEKQEYTMNIDYDRRN</sequence>
<dbReference type="Proteomes" id="UP000287171">
    <property type="component" value="Unassembled WGS sequence"/>
</dbReference>
<gene>
    <name evidence="1" type="ORF">KDA_71780</name>
</gene>
<evidence type="ECO:0000313" key="1">
    <source>
        <dbReference type="EMBL" id="GCE31694.1"/>
    </source>
</evidence>
<name>A0A402BK28_9CHLR</name>
<reference evidence="2" key="1">
    <citation type="submission" date="2018-12" db="EMBL/GenBank/DDBJ databases">
        <title>Tengunoibacter tsumagoiensis gen. nov., sp. nov., Dictyobacter kobayashii sp. nov., D. alpinus sp. nov., and D. joshuensis sp. nov. and description of Dictyobacteraceae fam. nov. within the order Ktedonobacterales isolated from Tengu-no-mugimeshi.</title>
        <authorList>
            <person name="Wang C.M."/>
            <person name="Zheng Y."/>
            <person name="Sakai Y."/>
            <person name="Toyoda A."/>
            <person name="Minakuchi Y."/>
            <person name="Abe K."/>
            <person name="Yokota A."/>
            <person name="Yabe S."/>
        </authorList>
    </citation>
    <scope>NUCLEOTIDE SEQUENCE [LARGE SCALE GENOMIC DNA]</scope>
    <source>
        <strain evidence="2">Uno16</strain>
    </source>
</reference>
<protein>
    <submittedName>
        <fullName evidence="1">Uncharacterized protein</fullName>
    </submittedName>
</protein>
<evidence type="ECO:0000313" key="2">
    <source>
        <dbReference type="Proteomes" id="UP000287171"/>
    </source>
</evidence>
<comment type="caution">
    <text evidence="1">The sequence shown here is derived from an EMBL/GenBank/DDBJ whole genome shotgun (WGS) entry which is preliminary data.</text>
</comment>
<proteinExistence type="predicted"/>
<dbReference type="AlphaFoldDB" id="A0A402BK28"/>
<organism evidence="1 2">
    <name type="scientific">Dictyobacter alpinus</name>
    <dbReference type="NCBI Taxonomy" id="2014873"/>
    <lineage>
        <taxon>Bacteria</taxon>
        <taxon>Bacillati</taxon>
        <taxon>Chloroflexota</taxon>
        <taxon>Ktedonobacteria</taxon>
        <taxon>Ktedonobacterales</taxon>
        <taxon>Dictyobacteraceae</taxon>
        <taxon>Dictyobacter</taxon>
    </lineage>
</organism>
<accession>A0A402BK28</accession>